<dbReference type="OrthoDB" id="676979at2759"/>
<feature type="transmembrane region" description="Helical" evidence="23">
    <location>
        <begin position="760"/>
        <end position="779"/>
    </location>
</feature>
<keyword evidence="26" id="KW-1185">Reference proteome</keyword>
<evidence type="ECO:0000256" key="12">
    <source>
        <dbReference type="ARBA" id="ARBA00022737"/>
    </source>
</evidence>
<dbReference type="InterPro" id="IPR001611">
    <property type="entry name" value="Leu-rich_rpt"/>
</dbReference>
<evidence type="ECO:0000256" key="16">
    <source>
        <dbReference type="ARBA" id="ARBA00022989"/>
    </source>
</evidence>
<name>A0A2R6P4A3_ACTCC</name>
<evidence type="ECO:0000256" key="17">
    <source>
        <dbReference type="ARBA" id="ARBA00023136"/>
    </source>
</evidence>
<evidence type="ECO:0000256" key="19">
    <source>
        <dbReference type="ARBA" id="ARBA00023180"/>
    </source>
</evidence>
<dbReference type="FunFam" id="3.30.200.20:FF:000661">
    <property type="entry name" value="Serine-threonine protein kinase plant-type"/>
    <property type="match status" value="1"/>
</dbReference>
<feature type="transmembrane region" description="Helical" evidence="23">
    <location>
        <begin position="12"/>
        <end position="35"/>
    </location>
</feature>
<keyword evidence="13 22" id="KW-0547">Nucleotide-binding</keyword>
<keyword evidence="7" id="KW-0597">Phosphoprotein</keyword>
<dbReference type="SUPFAM" id="SSF52058">
    <property type="entry name" value="L domain-like"/>
    <property type="match status" value="1"/>
</dbReference>
<dbReference type="FunFam" id="1.10.510.10:FF:000358">
    <property type="entry name" value="Putative leucine-rich repeat receptor-like serine/threonine-protein kinase"/>
    <property type="match status" value="1"/>
</dbReference>
<keyword evidence="19" id="KW-0325">Glycoprotein</keyword>
<dbReference type="Gene3D" id="3.30.200.20">
    <property type="entry name" value="Phosphorylase Kinase, domain 1"/>
    <property type="match status" value="1"/>
</dbReference>
<dbReference type="Pfam" id="PF00560">
    <property type="entry name" value="LRR_1"/>
    <property type="match status" value="6"/>
</dbReference>
<comment type="similarity">
    <text evidence="3">Belongs to the protein kinase superfamily. Ser/Thr protein kinase family.</text>
</comment>
<dbReference type="InParanoid" id="A0A2R6P4A3"/>
<dbReference type="SMART" id="SM00220">
    <property type="entry name" value="S_TKc"/>
    <property type="match status" value="1"/>
</dbReference>
<dbReference type="GO" id="GO:0006952">
    <property type="term" value="P:defense response"/>
    <property type="evidence" value="ECO:0007669"/>
    <property type="project" value="UniProtKB-ARBA"/>
</dbReference>
<dbReference type="FunFam" id="3.80.10.10:FF:000317">
    <property type="entry name" value="Inactive leucine-rich repeat receptor-like protein kinase"/>
    <property type="match status" value="1"/>
</dbReference>
<dbReference type="GO" id="GO:0005524">
    <property type="term" value="F:ATP binding"/>
    <property type="evidence" value="ECO:0007669"/>
    <property type="project" value="UniProtKB-UniRule"/>
</dbReference>
<dbReference type="GO" id="GO:0005886">
    <property type="term" value="C:plasma membrane"/>
    <property type="evidence" value="ECO:0007669"/>
    <property type="project" value="UniProtKB-SubCell"/>
</dbReference>
<sequence length="1104" mass="122819">MFHHPFCARREAMVIHFFIASLSRLLLACTFMTWVSASTPTNFTDQSALLSFKSHLALNPNHPLTDNWTTTTSFCEWVGVSCSRRRQRVTTLNLSFMGIQGTVSPYIGNLSFLTILNLRNNSLRGDLPETLGRLHRLKVMDLTYNHLEGTIPSSLSMCQDLQSVLLGSNQLKGNIPMEIGNLLHLEVLRLRENYLTGTIPLTIFNVSTLRVIDILQNNISGGIPNTICRKLSRLELLDLSFNPLGGPFPSSLCQCGSLSKLYLVQNFLSESIPDDIGCLSNLEHLRLGRNLLTGTIPPSIGNLSRLLRLDFINNYMVGGIPPELTQLSRIRYLRIAFNKLSGRIPPIIFNLSSAETINFMNNSLTGNIPEMPDLLLPNLRYLHLQSNRLNGIIPNCLSNASKLVILELSKNSFSGPVPISLGNLRFLETLNLRLNQLSNDPSQTELHFLTSLTRCRELRNLIIGLNRFNGVLPSSIGNLSTSLELFSADMSQLKGSIPLSIGNLSNLRTLEMAANNLIGMVPSSVGNIDWLQRLRLFRNNIEGSIPNELCRLTFLGELLLHENKLSGPIPSCIGNLSKMQAIDLSSNALTSIPLGIWSLTDIWYMNLSMNSFVGYLPPDIEKLVGLQYFHLSRNQLSGSIPDTISNLKMLMELDFSNNSLNGTIPEVTADLASLELLDLSLNKLSGIIPKVLEKLQYLKYLNLSFNMLSGEVPSGGPFGNFTALSFMGNNELCGAPKFQLPTCRNDPHQKQRKIIRLLKYILPPFASIIILTVLLIVLFQYRKKKREVPSHIESSAGAVHQLVSYNELRHATDNFSEANILGTGSFGSVYKGTMSDGQIVAVKVLDLEVGGALNSFDIECEVLRNVRHRNLVKVITSCSNLYFKALVLEYMPNGSLDKLLYCRNHSLDLLQRMNIMIDVALAVEYLHHGYSEPIVHCDLKPSNVLLDNNMVAHVSDFGIAKILAEYKSTTQTTTLGTMGYIAPEFGSEGRVSTKGDVFSYGIMLMETFTSKNPTDGMFVGVSSLRNWVNSVFPNHVMEVVDTTFLLSEQKSTTKNTQCLQHSLSSIMELALQCTKDSPDERLTMIDVVAKLTKIRKEFLHSTMP</sequence>
<comment type="caution">
    <text evidence="25">The sequence shown here is derived from an EMBL/GenBank/DDBJ whole genome shotgun (WGS) entry which is preliminary data.</text>
</comment>
<evidence type="ECO:0000256" key="23">
    <source>
        <dbReference type="SAM" id="Phobius"/>
    </source>
</evidence>
<evidence type="ECO:0000256" key="9">
    <source>
        <dbReference type="ARBA" id="ARBA00022679"/>
    </source>
</evidence>
<dbReference type="Pfam" id="PF13855">
    <property type="entry name" value="LRR_8"/>
    <property type="match status" value="2"/>
</dbReference>
<evidence type="ECO:0000256" key="10">
    <source>
        <dbReference type="ARBA" id="ARBA00022692"/>
    </source>
</evidence>
<evidence type="ECO:0000313" key="25">
    <source>
        <dbReference type="EMBL" id="PSR85091.1"/>
    </source>
</evidence>
<evidence type="ECO:0000256" key="21">
    <source>
        <dbReference type="ARBA" id="ARBA00048679"/>
    </source>
</evidence>
<dbReference type="InterPro" id="IPR017441">
    <property type="entry name" value="Protein_kinase_ATP_BS"/>
</dbReference>
<feature type="binding site" evidence="22">
    <location>
        <position position="843"/>
    </location>
    <ligand>
        <name>ATP</name>
        <dbReference type="ChEBI" id="CHEBI:30616"/>
    </ligand>
</feature>
<evidence type="ECO:0000313" key="26">
    <source>
        <dbReference type="Proteomes" id="UP000241394"/>
    </source>
</evidence>
<dbReference type="PANTHER" id="PTHR48056:SF73">
    <property type="entry name" value="LRR RECEPTOR-LIKE SERINE_THREONINE-PROTEIN KINASE EFR"/>
    <property type="match status" value="1"/>
</dbReference>
<proteinExistence type="inferred from homology"/>
<dbReference type="Pfam" id="PF00069">
    <property type="entry name" value="Pkinase"/>
    <property type="match status" value="1"/>
</dbReference>
<dbReference type="PROSITE" id="PS50011">
    <property type="entry name" value="PROTEIN_KINASE_DOM"/>
    <property type="match status" value="1"/>
</dbReference>
<evidence type="ECO:0000256" key="6">
    <source>
        <dbReference type="ARBA" id="ARBA00022527"/>
    </source>
</evidence>
<dbReference type="FunFam" id="3.80.10.10:FF:000095">
    <property type="entry name" value="LRR receptor-like serine/threonine-protein kinase GSO1"/>
    <property type="match status" value="1"/>
</dbReference>
<dbReference type="PROSITE" id="PS00107">
    <property type="entry name" value="PROTEIN_KINASE_ATP"/>
    <property type="match status" value="1"/>
</dbReference>
<keyword evidence="11" id="KW-0732">Signal</keyword>
<dbReference type="InterPro" id="IPR011009">
    <property type="entry name" value="Kinase-like_dom_sf"/>
</dbReference>
<protein>
    <recommendedName>
        <fullName evidence="4">non-specific serine/threonine protein kinase</fullName>
        <ecNumber evidence="4">2.7.11.1</ecNumber>
    </recommendedName>
</protein>
<dbReference type="InterPro" id="IPR000719">
    <property type="entry name" value="Prot_kinase_dom"/>
</dbReference>
<reference evidence="25 26" key="1">
    <citation type="submission" date="2017-07" db="EMBL/GenBank/DDBJ databases">
        <title>An improved, manually edited Actinidia chinensis var. chinensis (kiwifruit) genome highlights the challenges associated with draft genomes and gene prediction in plants.</title>
        <authorList>
            <person name="Pilkington S."/>
            <person name="Crowhurst R."/>
            <person name="Hilario E."/>
            <person name="Nardozza S."/>
            <person name="Fraser L."/>
            <person name="Peng Y."/>
            <person name="Gunaseelan K."/>
            <person name="Simpson R."/>
            <person name="Tahir J."/>
            <person name="Deroles S."/>
            <person name="Templeton K."/>
            <person name="Luo Z."/>
            <person name="Davy M."/>
            <person name="Cheng C."/>
            <person name="Mcneilage M."/>
            <person name="Scaglione D."/>
            <person name="Liu Y."/>
            <person name="Zhang Q."/>
            <person name="Datson P."/>
            <person name="De Silva N."/>
            <person name="Gardiner S."/>
            <person name="Bassett H."/>
            <person name="Chagne D."/>
            <person name="Mccallum J."/>
            <person name="Dzierzon H."/>
            <person name="Deng C."/>
            <person name="Wang Y.-Y."/>
            <person name="Barron N."/>
            <person name="Manako K."/>
            <person name="Bowen J."/>
            <person name="Foster T."/>
            <person name="Erridge Z."/>
            <person name="Tiffin H."/>
            <person name="Waite C."/>
            <person name="Davies K."/>
            <person name="Grierson E."/>
            <person name="Laing W."/>
            <person name="Kirk R."/>
            <person name="Chen X."/>
            <person name="Wood M."/>
            <person name="Montefiori M."/>
            <person name="Brummell D."/>
            <person name="Schwinn K."/>
            <person name="Catanach A."/>
            <person name="Fullerton C."/>
            <person name="Li D."/>
            <person name="Meiyalaghan S."/>
            <person name="Nieuwenhuizen N."/>
            <person name="Read N."/>
            <person name="Prakash R."/>
            <person name="Hunter D."/>
            <person name="Zhang H."/>
            <person name="Mckenzie M."/>
            <person name="Knabel M."/>
            <person name="Harris A."/>
            <person name="Allan A."/>
            <person name="Chen A."/>
            <person name="Janssen B."/>
            <person name="Plunkett B."/>
            <person name="Dwamena C."/>
            <person name="Voogd C."/>
            <person name="Leif D."/>
            <person name="Lafferty D."/>
            <person name="Souleyre E."/>
            <person name="Varkonyi-Gasic E."/>
            <person name="Gambi F."/>
            <person name="Hanley J."/>
            <person name="Yao J.-L."/>
            <person name="Cheung J."/>
            <person name="David K."/>
            <person name="Warren B."/>
            <person name="Marsh K."/>
            <person name="Snowden K."/>
            <person name="Lin-Wang K."/>
            <person name="Brian L."/>
            <person name="Martinez-Sanchez M."/>
            <person name="Wang M."/>
            <person name="Ileperuma N."/>
            <person name="Macnee N."/>
            <person name="Campin R."/>
            <person name="Mcatee P."/>
            <person name="Drummond R."/>
            <person name="Espley R."/>
            <person name="Ireland H."/>
            <person name="Wu R."/>
            <person name="Atkinson R."/>
            <person name="Karunairetnam S."/>
            <person name="Bulley S."/>
            <person name="Chunkath S."/>
            <person name="Hanley Z."/>
            <person name="Storey R."/>
            <person name="Thrimawithana A."/>
            <person name="Thomson S."/>
            <person name="David C."/>
            <person name="Testolin R."/>
        </authorList>
    </citation>
    <scope>NUCLEOTIDE SEQUENCE [LARGE SCALE GENOMIC DNA]</scope>
    <source>
        <strain evidence="26">cv. Red5</strain>
        <tissue evidence="25">Young leaf</tissue>
    </source>
</reference>
<dbReference type="FunFam" id="3.80.10.10:FF:000101">
    <property type="entry name" value="LRR receptor-like serine/threonine-protein kinase ERECTA"/>
    <property type="match status" value="1"/>
</dbReference>
<evidence type="ECO:0000256" key="15">
    <source>
        <dbReference type="ARBA" id="ARBA00022840"/>
    </source>
</evidence>
<keyword evidence="18 25" id="KW-0675">Receptor</keyword>
<evidence type="ECO:0000256" key="4">
    <source>
        <dbReference type="ARBA" id="ARBA00012513"/>
    </source>
</evidence>
<evidence type="ECO:0000256" key="13">
    <source>
        <dbReference type="ARBA" id="ARBA00022741"/>
    </source>
</evidence>
<evidence type="ECO:0000256" key="7">
    <source>
        <dbReference type="ARBA" id="ARBA00022553"/>
    </source>
</evidence>
<evidence type="ECO:0000256" key="1">
    <source>
        <dbReference type="ARBA" id="ARBA00004162"/>
    </source>
</evidence>
<keyword evidence="17 23" id="KW-0472">Membrane</keyword>
<dbReference type="Gramene" id="PSR85091">
    <property type="protein sequence ID" value="PSR85091"/>
    <property type="gene ID" value="CEY00_Acc33074"/>
</dbReference>
<dbReference type="GO" id="GO:0033612">
    <property type="term" value="F:receptor serine/threonine kinase binding"/>
    <property type="evidence" value="ECO:0007669"/>
    <property type="project" value="TreeGrafter"/>
</dbReference>
<dbReference type="PROSITE" id="PS00108">
    <property type="entry name" value="PROTEIN_KINASE_ST"/>
    <property type="match status" value="1"/>
</dbReference>
<keyword evidence="14 25" id="KW-0418">Kinase</keyword>
<dbReference type="Gene3D" id="3.80.10.10">
    <property type="entry name" value="Ribonuclease Inhibitor"/>
    <property type="match status" value="5"/>
</dbReference>
<keyword evidence="8" id="KW-0433">Leucine-rich repeat</keyword>
<dbReference type="InterPro" id="IPR008271">
    <property type="entry name" value="Ser/Thr_kinase_AS"/>
</dbReference>
<dbReference type="SMART" id="SM00369">
    <property type="entry name" value="LRR_TYP"/>
    <property type="match status" value="12"/>
</dbReference>
<feature type="domain" description="Protein kinase" evidence="24">
    <location>
        <begin position="815"/>
        <end position="1099"/>
    </location>
</feature>
<comment type="catalytic activity">
    <reaction evidence="20">
        <text>L-threonyl-[protein] + ATP = O-phospho-L-threonyl-[protein] + ADP + H(+)</text>
        <dbReference type="Rhea" id="RHEA:46608"/>
        <dbReference type="Rhea" id="RHEA-COMP:11060"/>
        <dbReference type="Rhea" id="RHEA-COMP:11605"/>
        <dbReference type="ChEBI" id="CHEBI:15378"/>
        <dbReference type="ChEBI" id="CHEBI:30013"/>
        <dbReference type="ChEBI" id="CHEBI:30616"/>
        <dbReference type="ChEBI" id="CHEBI:61977"/>
        <dbReference type="ChEBI" id="CHEBI:456216"/>
        <dbReference type="EC" id="2.7.11.1"/>
    </reaction>
</comment>
<evidence type="ECO:0000256" key="3">
    <source>
        <dbReference type="ARBA" id="ARBA00008684"/>
    </source>
</evidence>
<dbReference type="Proteomes" id="UP000241394">
    <property type="component" value="Chromosome LG29"/>
</dbReference>
<evidence type="ECO:0000256" key="11">
    <source>
        <dbReference type="ARBA" id="ARBA00022729"/>
    </source>
</evidence>
<dbReference type="InterPro" id="IPR013210">
    <property type="entry name" value="LRR_N_plant-typ"/>
</dbReference>
<organism evidence="25 26">
    <name type="scientific">Actinidia chinensis var. chinensis</name>
    <name type="common">Chinese soft-hair kiwi</name>
    <dbReference type="NCBI Taxonomy" id="1590841"/>
    <lineage>
        <taxon>Eukaryota</taxon>
        <taxon>Viridiplantae</taxon>
        <taxon>Streptophyta</taxon>
        <taxon>Embryophyta</taxon>
        <taxon>Tracheophyta</taxon>
        <taxon>Spermatophyta</taxon>
        <taxon>Magnoliopsida</taxon>
        <taxon>eudicotyledons</taxon>
        <taxon>Gunneridae</taxon>
        <taxon>Pentapetalae</taxon>
        <taxon>asterids</taxon>
        <taxon>Ericales</taxon>
        <taxon>Actinidiaceae</taxon>
        <taxon>Actinidia</taxon>
    </lineage>
</organism>
<evidence type="ECO:0000256" key="18">
    <source>
        <dbReference type="ARBA" id="ARBA00023170"/>
    </source>
</evidence>
<gene>
    <name evidence="25" type="ORF">CEY00_Acc33074</name>
</gene>
<reference evidence="26" key="2">
    <citation type="journal article" date="2018" name="BMC Genomics">
        <title>A manually annotated Actinidia chinensis var. chinensis (kiwifruit) genome highlights the challenges associated with draft genomes and gene prediction in plants.</title>
        <authorList>
            <person name="Pilkington S.M."/>
            <person name="Crowhurst R."/>
            <person name="Hilario E."/>
            <person name="Nardozza S."/>
            <person name="Fraser L."/>
            <person name="Peng Y."/>
            <person name="Gunaseelan K."/>
            <person name="Simpson R."/>
            <person name="Tahir J."/>
            <person name="Deroles S.C."/>
            <person name="Templeton K."/>
            <person name="Luo Z."/>
            <person name="Davy M."/>
            <person name="Cheng C."/>
            <person name="McNeilage M."/>
            <person name="Scaglione D."/>
            <person name="Liu Y."/>
            <person name="Zhang Q."/>
            <person name="Datson P."/>
            <person name="De Silva N."/>
            <person name="Gardiner S.E."/>
            <person name="Bassett H."/>
            <person name="Chagne D."/>
            <person name="McCallum J."/>
            <person name="Dzierzon H."/>
            <person name="Deng C."/>
            <person name="Wang Y.Y."/>
            <person name="Barron L."/>
            <person name="Manako K."/>
            <person name="Bowen J."/>
            <person name="Foster T.M."/>
            <person name="Erridge Z.A."/>
            <person name="Tiffin H."/>
            <person name="Waite C.N."/>
            <person name="Davies K.M."/>
            <person name="Grierson E.P."/>
            <person name="Laing W.A."/>
            <person name="Kirk R."/>
            <person name="Chen X."/>
            <person name="Wood M."/>
            <person name="Montefiori M."/>
            <person name="Brummell D.A."/>
            <person name="Schwinn K.E."/>
            <person name="Catanach A."/>
            <person name="Fullerton C."/>
            <person name="Li D."/>
            <person name="Meiyalaghan S."/>
            <person name="Nieuwenhuizen N."/>
            <person name="Read N."/>
            <person name="Prakash R."/>
            <person name="Hunter D."/>
            <person name="Zhang H."/>
            <person name="McKenzie M."/>
            <person name="Knabel M."/>
            <person name="Harris A."/>
            <person name="Allan A.C."/>
            <person name="Gleave A."/>
            <person name="Chen A."/>
            <person name="Janssen B.J."/>
            <person name="Plunkett B."/>
            <person name="Ampomah-Dwamena C."/>
            <person name="Voogd C."/>
            <person name="Leif D."/>
            <person name="Lafferty D."/>
            <person name="Souleyre E.J.F."/>
            <person name="Varkonyi-Gasic E."/>
            <person name="Gambi F."/>
            <person name="Hanley J."/>
            <person name="Yao J.L."/>
            <person name="Cheung J."/>
            <person name="David K.M."/>
            <person name="Warren B."/>
            <person name="Marsh K."/>
            <person name="Snowden K.C."/>
            <person name="Lin-Wang K."/>
            <person name="Brian L."/>
            <person name="Martinez-Sanchez M."/>
            <person name="Wang M."/>
            <person name="Ileperuma N."/>
            <person name="Macnee N."/>
            <person name="Campin R."/>
            <person name="McAtee P."/>
            <person name="Drummond R.S.M."/>
            <person name="Espley R.V."/>
            <person name="Ireland H.S."/>
            <person name="Wu R."/>
            <person name="Atkinson R.G."/>
            <person name="Karunairetnam S."/>
            <person name="Bulley S."/>
            <person name="Chunkath S."/>
            <person name="Hanley Z."/>
            <person name="Storey R."/>
            <person name="Thrimawithana A.H."/>
            <person name="Thomson S."/>
            <person name="David C."/>
            <person name="Testolin R."/>
            <person name="Huang H."/>
            <person name="Hellens R.P."/>
            <person name="Schaffer R.J."/>
        </authorList>
    </citation>
    <scope>NUCLEOTIDE SEQUENCE [LARGE SCALE GENOMIC DNA]</scope>
    <source>
        <strain evidence="26">cv. Red5</strain>
    </source>
</reference>
<dbReference type="STRING" id="1590841.A0A2R6P4A3"/>
<keyword evidence="6" id="KW-0723">Serine/threonine-protein kinase</keyword>
<dbReference type="OMA" id="MSFDVEC"/>
<dbReference type="InterPro" id="IPR032675">
    <property type="entry name" value="LRR_dom_sf"/>
</dbReference>
<evidence type="ECO:0000256" key="22">
    <source>
        <dbReference type="PROSITE-ProRule" id="PRU10141"/>
    </source>
</evidence>
<dbReference type="SUPFAM" id="SSF56112">
    <property type="entry name" value="Protein kinase-like (PK-like)"/>
    <property type="match status" value="1"/>
</dbReference>
<evidence type="ECO:0000256" key="8">
    <source>
        <dbReference type="ARBA" id="ARBA00022614"/>
    </source>
</evidence>
<dbReference type="InterPro" id="IPR050647">
    <property type="entry name" value="Plant_LRR-RLKs"/>
</dbReference>
<dbReference type="Gene3D" id="1.10.510.10">
    <property type="entry name" value="Transferase(Phosphotransferase) domain 1"/>
    <property type="match status" value="1"/>
</dbReference>
<dbReference type="EMBL" id="NKQK01000029">
    <property type="protein sequence ID" value="PSR85091.1"/>
    <property type="molecule type" value="Genomic_DNA"/>
</dbReference>
<evidence type="ECO:0000259" key="24">
    <source>
        <dbReference type="PROSITE" id="PS50011"/>
    </source>
</evidence>
<keyword evidence="10 23" id="KW-0812">Transmembrane</keyword>
<keyword evidence="9" id="KW-0808">Transferase</keyword>
<evidence type="ECO:0000256" key="14">
    <source>
        <dbReference type="ARBA" id="ARBA00022777"/>
    </source>
</evidence>
<comment type="subcellular location">
    <subcellularLocation>
        <location evidence="1">Cell membrane</location>
        <topology evidence="1">Single-pass membrane protein</topology>
    </subcellularLocation>
    <subcellularLocation>
        <location evidence="2">Membrane</location>
        <topology evidence="2">Single-pass type I membrane protein</topology>
    </subcellularLocation>
</comment>
<comment type="catalytic activity">
    <reaction evidence="21">
        <text>L-seryl-[protein] + ATP = O-phospho-L-seryl-[protein] + ADP + H(+)</text>
        <dbReference type="Rhea" id="RHEA:17989"/>
        <dbReference type="Rhea" id="RHEA-COMP:9863"/>
        <dbReference type="Rhea" id="RHEA-COMP:11604"/>
        <dbReference type="ChEBI" id="CHEBI:15378"/>
        <dbReference type="ChEBI" id="CHEBI:29999"/>
        <dbReference type="ChEBI" id="CHEBI:30616"/>
        <dbReference type="ChEBI" id="CHEBI:83421"/>
        <dbReference type="ChEBI" id="CHEBI:456216"/>
        <dbReference type="EC" id="2.7.11.1"/>
    </reaction>
</comment>
<keyword evidence="16 23" id="KW-1133">Transmembrane helix</keyword>
<accession>A0A2R6P4A3</accession>
<dbReference type="GO" id="GO:0051707">
    <property type="term" value="P:response to other organism"/>
    <property type="evidence" value="ECO:0007669"/>
    <property type="project" value="UniProtKB-ARBA"/>
</dbReference>
<dbReference type="Pfam" id="PF08263">
    <property type="entry name" value="LRRNT_2"/>
    <property type="match status" value="1"/>
</dbReference>
<dbReference type="PANTHER" id="PTHR48056">
    <property type="entry name" value="LRR RECEPTOR-LIKE SERINE/THREONINE-PROTEIN KINASE-RELATED"/>
    <property type="match status" value="1"/>
</dbReference>
<dbReference type="AlphaFoldDB" id="A0A2R6P4A3"/>
<evidence type="ECO:0000256" key="20">
    <source>
        <dbReference type="ARBA" id="ARBA00047899"/>
    </source>
</evidence>
<keyword evidence="15 22" id="KW-0067">ATP-binding</keyword>
<dbReference type="GO" id="GO:0004674">
    <property type="term" value="F:protein serine/threonine kinase activity"/>
    <property type="evidence" value="ECO:0007669"/>
    <property type="project" value="UniProtKB-KW"/>
</dbReference>
<dbReference type="InterPro" id="IPR003591">
    <property type="entry name" value="Leu-rich_rpt_typical-subtyp"/>
</dbReference>
<keyword evidence="5" id="KW-1003">Cell membrane</keyword>
<evidence type="ECO:0000256" key="2">
    <source>
        <dbReference type="ARBA" id="ARBA00004479"/>
    </source>
</evidence>
<dbReference type="SUPFAM" id="SSF52047">
    <property type="entry name" value="RNI-like"/>
    <property type="match status" value="1"/>
</dbReference>
<evidence type="ECO:0000256" key="5">
    <source>
        <dbReference type="ARBA" id="ARBA00022475"/>
    </source>
</evidence>
<dbReference type="EC" id="2.7.11.1" evidence="4"/>
<keyword evidence="12" id="KW-0677">Repeat</keyword>